<comment type="caution">
    <text evidence="6">The sequence shown here is derived from an EMBL/GenBank/DDBJ whole genome shotgun (WGS) entry which is preliminary data.</text>
</comment>
<dbReference type="PROSITE" id="PS00211">
    <property type="entry name" value="ABC_TRANSPORTER_1"/>
    <property type="match status" value="2"/>
</dbReference>
<feature type="domain" description="ABC transporter" evidence="5">
    <location>
        <begin position="10"/>
        <end position="246"/>
    </location>
</feature>
<dbReference type="InterPro" id="IPR050095">
    <property type="entry name" value="ECF_ABC_transporter_ATP-bd"/>
</dbReference>
<evidence type="ECO:0000256" key="1">
    <source>
        <dbReference type="ARBA" id="ARBA00005417"/>
    </source>
</evidence>
<sequence>MEATPRGARIELNNFSWHHPGRPEPVISGLNLTINPGEKVLLLGTSGAGKSTLLHAIAGVLHDDDGESAGGTITINGQAPAEARGTAGMMQQDPESSIVMATVGNDVAFGPENLRVPREEIWGRVTESLTAVGLNHLALDHPSSALSGGQKQRLGLAGILSMHPGAMILDEPTANLDPSGVQEVRDSILAAAQATGATLLVVEHRVSIWAPHMDRIIVLGEGGTITHDGAPDTVLTEARRELIDAGVWVPNYVPRAPQTGNIAGGEATGGDSEHGEALLRAENLSITRAQPTPKQRRARRRTIKRLGDTPAPVPTDLPVLRSGINLTLHAGEHLSVLGPNGAGKSTLALTLAGLLTAPNGTLTATDALRNYDGNHGGNHGGERAHWDVPTWTPAQMLSRIGYVFQEPEYQFIRGTVREELELGPRRLAALNRVPLDEDELAARTDELATRLRLTHLLDANPFTLSGGEKRRLSVASALATAPKILILDEPTFGQDARTWAELVDLIRELLAGGTAVISITHDEDYTAALGGNHITLEALDTSEALATPGKENA</sequence>
<name>A0A930PUG2_9MICC</name>
<dbReference type="SUPFAM" id="SSF52540">
    <property type="entry name" value="P-loop containing nucleoside triphosphate hydrolases"/>
    <property type="match status" value="2"/>
</dbReference>
<dbReference type="PANTHER" id="PTHR43553:SF24">
    <property type="entry name" value="ENERGY-COUPLING FACTOR TRANSPORTER ATP-BINDING PROTEIN ECFA1"/>
    <property type="match status" value="1"/>
</dbReference>
<dbReference type="SMART" id="SM00382">
    <property type="entry name" value="AAA"/>
    <property type="match status" value="2"/>
</dbReference>
<dbReference type="Proteomes" id="UP000713964">
    <property type="component" value="Unassembled WGS sequence"/>
</dbReference>
<dbReference type="Gene3D" id="3.40.50.300">
    <property type="entry name" value="P-loop containing nucleotide triphosphate hydrolases"/>
    <property type="match status" value="2"/>
</dbReference>
<keyword evidence="3" id="KW-0547">Nucleotide-binding</keyword>
<dbReference type="InterPro" id="IPR015856">
    <property type="entry name" value="ABC_transpr_CbiO/EcfA_su"/>
</dbReference>
<dbReference type="GO" id="GO:0042626">
    <property type="term" value="F:ATPase-coupled transmembrane transporter activity"/>
    <property type="evidence" value="ECO:0007669"/>
    <property type="project" value="TreeGrafter"/>
</dbReference>
<dbReference type="InterPro" id="IPR017871">
    <property type="entry name" value="ABC_transporter-like_CS"/>
</dbReference>
<dbReference type="GO" id="GO:0043190">
    <property type="term" value="C:ATP-binding cassette (ABC) transporter complex"/>
    <property type="evidence" value="ECO:0007669"/>
    <property type="project" value="TreeGrafter"/>
</dbReference>
<evidence type="ECO:0000259" key="5">
    <source>
        <dbReference type="PROSITE" id="PS50893"/>
    </source>
</evidence>
<dbReference type="PANTHER" id="PTHR43553">
    <property type="entry name" value="HEAVY METAL TRANSPORTER"/>
    <property type="match status" value="1"/>
</dbReference>
<accession>A0A930PUG2</accession>
<feature type="domain" description="ABC transporter" evidence="5">
    <location>
        <begin position="298"/>
        <end position="553"/>
    </location>
</feature>
<evidence type="ECO:0000256" key="3">
    <source>
        <dbReference type="ARBA" id="ARBA00022741"/>
    </source>
</evidence>
<comment type="similarity">
    <text evidence="1">Belongs to the ABC transporter superfamily.</text>
</comment>
<organism evidence="6 7">
    <name type="scientific">Rothia mucilaginosa</name>
    <dbReference type="NCBI Taxonomy" id="43675"/>
    <lineage>
        <taxon>Bacteria</taxon>
        <taxon>Bacillati</taxon>
        <taxon>Actinomycetota</taxon>
        <taxon>Actinomycetes</taxon>
        <taxon>Micrococcales</taxon>
        <taxon>Micrococcaceae</taxon>
        <taxon>Rothia</taxon>
    </lineage>
</organism>
<evidence type="ECO:0000313" key="6">
    <source>
        <dbReference type="EMBL" id="MBF1659553.1"/>
    </source>
</evidence>
<dbReference type="GO" id="GO:0016887">
    <property type="term" value="F:ATP hydrolysis activity"/>
    <property type="evidence" value="ECO:0007669"/>
    <property type="project" value="InterPro"/>
</dbReference>
<dbReference type="InterPro" id="IPR003593">
    <property type="entry name" value="AAA+_ATPase"/>
</dbReference>
<dbReference type="AlphaFoldDB" id="A0A930PUG2"/>
<proteinExistence type="inferred from homology"/>
<evidence type="ECO:0000313" key="7">
    <source>
        <dbReference type="Proteomes" id="UP000713964"/>
    </source>
</evidence>
<dbReference type="Pfam" id="PF00005">
    <property type="entry name" value="ABC_tran"/>
    <property type="match status" value="2"/>
</dbReference>
<keyword evidence="2" id="KW-0813">Transport</keyword>
<dbReference type="PROSITE" id="PS50893">
    <property type="entry name" value="ABC_TRANSPORTER_2"/>
    <property type="match status" value="2"/>
</dbReference>
<keyword evidence="4 6" id="KW-0067">ATP-binding</keyword>
<gene>
    <name evidence="6" type="ORF">HXO58_06940</name>
</gene>
<dbReference type="EMBL" id="JABZXL010000019">
    <property type="protein sequence ID" value="MBF1659553.1"/>
    <property type="molecule type" value="Genomic_DNA"/>
</dbReference>
<dbReference type="CDD" id="cd03225">
    <property type="entry name" value="ABC_cobalt_CbiO_domain1"/>
    <property type="match status" value="2"/>
</dbReference>
<dbReference type="InterPro" id="IPR003439">
    <property type="entry name" value="ABC_transporter-like_ATP-bd"/>
</dbReference>
<dbReference type="GO" id="GO:0005524">
    <property type="term" value="F:ATP binding"/>
    <property type="evidence" value="ECO:0007669"/>
    <property type="project" value="UniProtKB-KW"/>
</dbReference>
<evidence type="ECO:0000256" key="2">
    <source>
        <dbReference type="ARBA" id="ARBA00022448"/>
    </source>
</evidence>
<protein>
    <submittedName>
        <fullName evidence="6">ATP-binding cassette domain-containing protein</fullName>
    </submittedName>
</protein>
<evidence type="ECO:0000256" key="4">
    <source>
        <dbReference type="ARBA" id="ARBA00022840"/>
    </source>
</evidence>
<reference evidence="6" key="1">
    <citation type="submission" date="2020-04" db="EMBL/GenBank/DDBJ databases">
        <title>Deep metagenomics examines the oral microbiome during advanced dental caries in children, revealing novel taxa and co-occurrences with host molecules.</title>
        <authorList>
            <person name="Baker J.L."/>
            <person name="Morton J.T."/>
            <person name="Dinis M."/>
            <person name="Alvarez R."/>
            <person name="Tran N.C."/>
            <person name="Knight R."/>
            <person name="Edlund A."/>
        </authorList>
    </citation>
    <scope>NUCLEOTIDE SEQUENCE</scope>
    <source>
        <strain evidence="6">JCVI_29_bin.11</strain>
    </source>
</reference>
<dbReference type="InterPro" id="IPR027417">
    <property type="entry name" value="P-loop_NTPase"/>
</dbReference>